<reference evidence="2 3" key="1">
    <citation type="submission" date="2017-03" db="EMBL/GenBank/DDBJ databases">
        <title>Isolation of Levoglucosan Utilizing Bacteria.</title>
        <authorList>
            <person name="Arya A.S."/>
        </authorList>
    </citation>
    <scope>NUCLEOTIDE SEQUENCE [LARGE SCALE GENOMIC DNA]</scope>
    <source>
        <strain evidence="2 3">MEC069</strain>
    </source>
</reference>
<keyword evidence="3" id="KW-1185">Reference proteome</keyword>
<protein>
    <recommendedName>
        <fullName evidence="1">Calcineurin-like phosphoesterase domain-containing protein</fullName>
    </recommendedName>
</protein>
<dbReference type="Gene3D" id="3.60.21.10">
    <property type="match status" value="1"/>
</dbReference>
<dbReference type="PANTHER" id="PTHR43143">
    <property type="entry name" value="METALLOPHOSPHOESTERASE, CALCINEURIN SUPERFAMILY"/>
    <property type="match status" value="1"/>
</dbReference>
<dbReference type="InterPro" id="IPR029052">
    <property type="entry name" value="Metallo-depent_PP-like"/>
</dbReference>
<accession>A0A4Y8Q3B8</accession>
<gene>
    <name evidence="2" type="ORF">B5M42_10815</name>
</gene>
<evidence type="ECO:0000313" key="2">
    <source>
        <dbReference type="EMBL" id="TFE88037.1"/>
    </source>
</evidence>
<dbReference type="Pfam" id="PF00149">
    <property type="entry name" value="Metallophos"/>
    <property type="match status" value="1"/>
</dbReference>
<dbReference type="SUPFAM" id="SSF56300">
    <property type="entry name" value="Metallo-dependent phosphatases"/>
    <property type="match status" value="1"/>
</dbReference>
<evidence type="ECO:0000313" key="3">
    <source>
        <dbReference type="Proteomes" id="UP000298246"/>
    </source>
</evidence>
<dbReference type="PANTHER" id="PTHR43143:SF1">
    <property type="entry name" value="SERINE_THREONINE-PROTEIN PHOSPHATASE CPPED1"/>
    <property type="match status" value="1"/>
</dbReference>
<comment type="caution">
    <text evidence="2">The sequence shown here is derived from an EMBL/GenBank/DDBJ whole genome shotgun (WGS) entry which is preliminary data.</text>
</comment>
<dbReference type="Proteomes" id="UP000298246">
    <property type="component" value="Unassembled WGS sequence"/>
</dbReference>
<dbReference type="OrthoDB" id="1645838at2"/>
<dbReference type="EMBL" id="MYFO01000011">
    <property type="protein sequence ID" value="TFE88037.1"/>
    <property type="molecule type" value="Genomic_DNA"/>
</dbReference>
<name>A0A4Y8Q3B8_9BACL</name>
<evidence type="ECO:0000259" key="1">
    <source>
        <dbReference type="Pfam" id="PF00149"/>
    </source>
</evidence>
<dbReference type="GO" id="GO:0016787">
    <property type="term" value="F:hydrolase activity"/>
    <property type="evidence" value="ECO:0007669"/>
    <property type="project" value="InterPro"/>
</dbReference>
<dbReference type="InterPro" id="IPR051918">
    <property type="entry name" value="STPP_CPPED1"/>
</dbReference>
<sequence>MPRLEAIGYKREELRSMDYGGNQVRIACLTLTLLAALSGTASAQAGSLERTSGIRQEISEPAAASVSLQRPGRSGRGEAAPALSFSVLSDLHVTSWDGESQRKFTTALDDHAALRPASSLLVLNGDLTDGEAADYRTLLAELVKHRHAPMHATMGNHEYYRMWRTPDGGMDTTRLNPDWSTRQAVQQFTQLLGYDKPYHELTLQGYHFLFASGEAYRDVQPDVKEDAYLSDKQFAWLADRLAAAGTESATKPIFVFIHQPLPHTLDGTEFERGIVQADRLNALLARYPQAIVFSGHTHWNLEKTRQIKELGFLAVGSSSVRRIWNGRNEPGEQAASQSLVVDVYPDRVVIRGREHSLRRWAGPEYVRKTALPQQSAAAAR</sequence>
<dbReference type="InterPro" id="IPR004843">
    <property type="entry name" value="Calcineurin-like_PHP"/>
</dbReference>
<organism evidence="2 3">
    <name type="scientific">Paenibacillus athensensis</name>
    <dbReference type="NCBI Taxonomy" id="1967502"/>
    <lineage>
        <taxon>Bacteria</taxon>
        <taxon>Bacillati</taxon>
        <taxon>Bacillota</taxon>
        <taxon>Bacilli</taxon>
        <taxon>Bacillales</taxon>
        <taxon>Paenibacillaceae</taxon>
        <taxon>Paenibacillus</taxon>
    </lineage>
</organism>
<dbReference type="AlphaFoldDB" id="A0A4Y8Q3B8"/>
<proteinExistence type="predicted"/>
<feature type="domain" description="Calcineurin-like phosphoesterase" evidence="1">
    <location>
        <begin position="86"/>
        <end position="299"/>
    </location>
</feature>